<feature type="compositionally biased region" description="Low complexity" evidence="1">
    <location>
        <begin position="669"/>
        <end position="685"/>
    </location>
</feature>
<protein>
    <submittedName>
        <fullName evidence="2">Uncharacterized protein</fullName>
    </submittedName>
</protein>
<feature type="region of interest" description="Disordered" evidence="1">
    <location>
        <begin position="185"/>
        <end position="322"/>
    </location>
</feature>
<feature type="compositionally biased region" description="Polar residues" evidence="1">
    <location>
        <begin position="66"/>
        <end position="83"/>
    </location>
</feature>
<name>A0A7S1AV72_NOCSC</name>
<evidence type="ECO:0000256" key="1">
    <source>
        <dbReference type="SAM" id="MobiDB-lite"/>
    </source>
</evidence>
<sequence>MSTGPNLDEALERLQANLRTSEMEELSASAFNKATTVRRPMDGRCAPKLGTTSLSAAADLPPKASAVSSSNEVRAILTQASLENSRRLPSRMTWPRQGGPPGNPLIRTAGPVTSRQSLASPVRPVSAGNSAEPEERVDEEQPGLTSSLEEAQLEMPNHLVSELAHFIWSNGSQPARLSVRGANPWEQAKPPGMHRVRSCGSSSSDASIVRPDAPLTSAPKVPTSVSEMYVRSRELPLSARSGRSTHCSGSRGGSNGRTPELEPTVMLGEQRLPASRPSSVRATSPVPPPLSLAGAQHSLPIPRCSAFNDDAQEDATDAGPLPALEAGQFRLGEEDPPKVSQARLAAERLQRDHEALLSDIRASAPASSSQGEVQDERSVCADETGPLPAVPFQVQPRSPSVDHAAPPSPAKRFCEETSPTSRSVSDPSHRGELADVVESLKAQFAEERERRSAEVALLTNRVRSLEHRARSQQDAGAGACFATVTARLEAVEARVSSVFARLDSMERSGGLMRGPAFDCDGVSELDQKVEGDEWSRRFLENAGLMKLNPGEGHQSSQVPWSERTRTSEVPSAVLSHLSMRLKSLETKLEVGGDPSQSTAVLESLVVGQHANSEANSALSASLATLDGARKSDNASLFVRIADDEQRRARSNNQLLERVQALESRVQETQRVQQQHQEQQQQQQQQRLGAARAHVHLHTFS</sequence>
<feature type="region of interest" description="Disordered" evidence="1">
    <location>
        <begin position="669"/>
        <end position="700"/>
    </location>
</feature>
<evidence type="ECO:0000313" key="2">
    <source>
        <dbReference type="EMBL" id="CAD8866363.1"/>
    </source>
</evidence>
<dbReference type="EMBL" id="HBFQ01057341">
    <property type="protein sequence ID" value="CAD8866363.1"/>
    <property type="molecule type" value="Transcribed_RNA"/>
</dbReference>
<feature type="region of interest" description="Disordered" evidence="1">
    <location>
        <begin position="30"/>
        <end position="144"/>
    </location>
</feature>
<feature type="region of interest" description="Disordered" evidence="1">
    <location>
        <begin position="546"/>
        <end position="566"/>
    </location>
</feature>
<reference evidence="2" key="1">
    <citation type="submission" date="2021-01" db="EMBL/GenBank/DDBJ databases">
        <authorList>
            <person name="Corre E."/>
            <person name="Pelletier E."/>
            <person name="Niang G."/>
            <person name="Scheremetjew M."/>
            <person name="Finn R."/>
            <person name="Kale V."/>
            <person name="Holt S."/>
            <person name="Cochrane G."/>
            <person name="Meng A."/>
            <person name="Brown T."/>
            <person name="Cohen L."/>
        </authorList>
    </citation>
    <scope>NUCLEOTIDE SEQUENCE</scope>
</reference>
<dbReference type="AlphaFoldDB" id="A0A7S1AV72"/>
<proteinExistence type="predicted"/>
<feature type="region of interest" description="Disordered" evidence="1">
    <location>
        <begin position="362"/>
        <end position="431"/>
    </location>
</feature>
<gene>
    <name evidence="2" type="ORF">NSCI0253_LOCUS40718</name>
</gene>
<feature type="compositionally biased region" description="Polar residues" evidence="1">
    <location>
        <begin position="417"/>
        <end position="426"/>
    </location>
</feature>
<organism evidence="2">
    <name type="scientific">Noctiluca scintillans</name>
    <name type="common">Sea sparkle</name>
    <name type="synonym">Red tide dinoflagellate</name>
    <dbReference type="NCBI Taxonomy" id="2966"/>
    <lineage>
        <taxon>Eukaryota</taxon>
        <taxon>Sar</taxon>
        <taxon>Alveolata</taxon>
        <taxon>Dinophyceae</taxon>
        <taxon>Noctilucales</taxon>
        <taxon>Noctilucaceae</taxon>
        <taxon>Noctiluca</taxon>
    </lineage>
</organism>
<accession>A0A7S1AV72</accession>